<accession>B7VIN1</accession>
<dbReference type="Proteomes" id="UP000009100">
    <property type="component" value="Chromosome 1"/>
</dbReference>
<dbReference type="Pfam" id="PF09839">
    <property type="entry name" value="DUF2066"/>
    <property type="match status" value="1"/>
</dbReference>
<dbReference type="STRING" id="575788.VS_2315"/>
<dbReference type="HOGENOM" id="CLU_041769_2_0_6"/>
<reference evidence="1 2" key="1">
    <citation type="submission" date="2009-02" db="EMBL/GenBank/DDBJ databases">
        <title>Vibrio splendidus str. LGP32 complete genome.</title>
        <authorList>
            <person name="Mazel D."/>
            <person name="Le Roux F."/>
        </authorList>
    </citation>
    <scope>NUCLEOTIDE SEQUENCE [LARGE SCALE GENOMIC DNA]</scope>
    <source>
        <strain evidence="1 2">LGP32</strain>
    </source>
</reference>
<name>B7VIN1_VIBA3</name>
<sequence>MLIIKAQALNIRINMRYIALLLMGLLASPSYALTQVDIFSAEVAINAEDKQPEQVARNTGMEQVLIRATGQTDVASNETIKKAMRKSAQYMSQMSFGESNDQSTLRMRFNGAQIRSLLTQAQLPYWPDTRSNILVWLVEESNYDKNIVWEHSNSLLAAGLQANAKERGLPLMFPVGDFDDVTGVATSDLWGSFVTPISNASQRYPVDAVLVIKAQSSGLRWTLYDQKPNQLTSAPKSPVSGSVSGNSATTSKKLVDQISNYYAGKSAVVVASESSESILTQFISLNNAQDFFQLENALKRLNSVASLDILQIQNNEVTFRIHLLSTQQEFEQEVESIRQVAKVEESYIEPEVSPEFEAQDNIMSVGDDSAVVTDAMGNETTPSVQVIKGSELSTDAELTNAEVTLGESDEEALPVTAPVNAKPSLVYEWVRS</sequence>
<dbReference type="KEGG" id="vsp:VS_2315"/>
<organism evidence="1 2">
    <name type="scientific">Vibrio atlanticus (strain LGP32)</name>
    <name type="common">Vibrio splendidus (strain Mel32)</name>
    <dbReference type="NCBI Taxonomy" id="575788"/>
    <lineage>
        <taxon>Bacteria</taxon>
        <taxon>Pseudomonadati</taxon>
        <taxon>Pseudomonadota</taxon>
        <taxon>Gammaproteobacteria</taxon>
        <taxon>Vibrionales</taxon>
        <taxon>Vibrionaceae</taxon>
        <taxon>Vibrio</taxon>
    </lineage>
</organism>
<gene>
    <name evidence="1" type="ordered locus">VS_2315</name>
</gene>
<evidence type="ECO:0000313" key="2">
    <source>
        <dbReference type="Proteomes" id="UP000009100"/>
    </source>
</evidence>
<protein>
    <recommendedName>
        <fullName evidence="3">DUF2066 domain-containing protein</fullName>
    </recommendedName>
</protein>
<dbReference type="InterPro" id="IPR018642">
    <property type="entry name" value="DUF2066"/>
</dbReference>
<dbReference type="eggNOG" id="COG3249">
    <property type="taxonomic scope" value="Bacteria"/>
</dbReference>
<evidence type="ECO:0008006" key="3">
    <source>
        <dbReference type="Google" id="ProtNLM"/>
    </source>
</evidence>
<dbReference type="EMBL" id="FM954972">
    <property type="protein sequence ID" value="CAV19477.1"/>
    <property type="molecule type" value="Genomic_DNA"/>
</dbReference>
<proteinExistence type="predicted"/>
<dbReference type="AlphaFoldDB" id="B7VIN1"/>
<evidence type="ECO:0000313" key="1">
    <source>
        <dbReference type="EMBL" id="CAV19477.1"/>
    </source>
</evidence>